<dbReference type="EMBL" id="CAXKWB010064321">
    <property type="protein sequence ID" value="CAL4187529.1"/>
    <property type="molecule type" value="Genomic_DNA"/>
</dbReference>
<feature type="non-terminal residue" evidence="2">
    <location>
        <position position="104"/>
    </location>
</feature>
<dbReference type="Proteomes" id="UP001497623">
    <property type="component" value="Unassembled WGS sequence"/>
</dbReference>
<feature type="transmembrane region" description="Helical" evidence="1">
    <location>
        <begin position="68"/>
        <end position="89"/>
    </location>
</feature>
<sequence length="104" mass="11098">VGLVTSCVSLSKNFAGFASTLDSSSSASTPLVFVTAFIAAGGRVLVCCLMAVVEWYDPVSGGKLRQTWWMLLPVGAAVVAQITVALWQFGFNRITKFFTQKCLG</sequence>
<evidence type="ECO:0000256" key="1">
    <source>
        <dbReference type="SAM" id="Phobius"/>
    </source>
</evidence>
<keyword evidence="3" id="KW-1185">Reference proteome</keyword>
<comment type="caution">
    <text evidence="2">The sequence shown here is derived from an EMBL/GenBank/DDBJ whole genome shotgun (WGS) entry which is preliminary data.</text>
</comment>
<evidence type="ECO:0000313" key="2">
    <source>
        <dbReference type="EMBL" id="CAL4187529.1"/>
    </source>
</evidence>
<feature type="transmembrane region" description="Helical" evidence="1">
    <location>
        <begin position="31"/>
        <end position="56"/>
    </location>
</feature>
<name>A0AAV2SDR7_MEGNR</name>
<dbReference type="AlphaFoldDB" id="A0AAV2SDR7"/>
<gene>
    <name evidence="2" type="ORF">MNOR_LOCUS36197</name>
</gene>
<organism evidence="2 3">
    <name type="scientific">Meganyctiphanes norvegica</name>
    <name type="common">Northern krill</name>
    <name type="synonym">Thysanopoda norvegica</name>
    <dbReference type="NCBI Taxonomy" id="48144"/>
    <lineage>
        <taxon>Eukaryota</taxon>
        <taxon>Metazoa</taxon>
        <taxon>Ecdysozoa</taxon>
        <taxon>Arthropoda</taxon>
        <taxon>Crustacea</taxon>
        <taxon>Multicrustacea</taxon>
        <taxon>Malacostraca</taxon>
        <taxon>Eumalacostraca</taxon>
        <taxon>Eucarida</taxon>
        <taxon>Euphausiacea</taxon>
        <taxon>Euphausiidae</taxon>
        <taxon>Meganyctiphanes</taxon>
    </lineage>
</organism>
<reference evidence="2 3" key="1">
    <citation type="submission" date="2024-05" db="EMBL/GenBank/DDBJ databases">
        <authorList>
            <person name="Wallberg A."/>
        </authorList>
    </citation>
    <scope>NUCLEOTIDE SEQUENCE [LARGE SCALE GENOMIC DNA]</scope>
</reference>
<keyword evidence="1" id="KW-0472">Membrane</keyword>
<accession>A0AAV2SDR7</accession>
<evidence type="ECO:0000313" key="3">
    <source>
        <dbReference type="Proteomes" id="UP001497623"/>
    </source>
</evidence>
<feature type="non-terminal residue" evidence="2">
    <location>
        <position position="1"/>
    </location>
</feature>
<keyword evidence="1" id="KW-1133">Transmembrane helix</keyword>
<keyword evidence="1" id="KW-0812">Transmembrane</keyword>
<protein>
    <submittedName>
        <fullName evidence="2">Uncharacterized protein</fullName>
    </submittedName>
</protein>
<proteinExistence type="predicted"/>